<comment type="subcellular location">
    <subcellularLocation>
        <location evidence="1">Bacterial flagellum basal body</location>
    </subcellularLocation>
</comment>
<protein>
    <recommendedName>
        <fullName evidence="3">Flagellar motor switch protein FliM</fullName>
    </recommendedName>
</protein>
<dbReference type="GO" id="GO:0003774">
    <property type="term" value="F:cytoskeletal motor activity"/>
    <property type="evidence" value="ECO:0007669"/>
    <property type="project" value="InterPro"/>
</dbReference>
<dbReference type="EMBL" id="CP033004">
    <property type="protein sequence ID" value="QCI23113.1"/>
    <property type="molecule type" value="Genomic_DNA"/>
</dbReference>
<name>A0A4D6Y370_BUCMH</name>
<reference evidence="6 7" key="1">
    <citation type="submission" date="2018-10" db="EMBL/GenBank/DDBJ databases">
        <title>Comparative functional genomics of the obligate endosymbiont Buchnera aphidicola.</title>
        <authorList>
            <person name="Chong R.A."/>
        </authorList>
    </citation>
    <scope>NUCLEOTIDE SEQUENCE [LARGE SCALE GENOMIC DNA]</scope>
    <source>
        <strain evidence="6 7">Mrh</strain>
    </source>
</reference>
<evidence type="ECO:0000313" key="6">
    <source>
        <dbReference type="EMBL" id="QCI23113.1"/>
    </source>
</evidence>
<organism evidence="6 7">
    <name type="scientific">Buchnera aphidicola subsp. Melaphis rhois</name>
    <dbReference type="NCBI Taxonomy" id="118103"/>
    <lineage>
        <taxon>Bacteria</taxon>
        <taxon>Pseudomonadati</taxon>
        <taxon>Pseudomonadota</taxon>
        <taxon>Gammaproteobacteria</taxon>
        <taxon>Enterobacterales</taxon>
        <taxon>Erwiniaceae</taxon>
        <taxon>Buchnera</taxon>
    </lineage>
</organism>
<dbReference type="OrthoDB" id="6553180at2"/>
<dbReference type="AlphaFoldDB" id="A0A4D6Y370"/>
<keyword evidence="4" id="KW-0145">Chemotaxis</keyword>
<evidence type="ECO:0000256" key="3">
    <source>
        <dbReference type="ARBA" id="ARBA00021898"/>
    </source>
</evidence>
<accession>A0A4D6Y370</accession>
<dbReference type="InterPro" id="IPR036429">
    <property type="entry name" value="SpoA-like_sf"/>
</dbReference>
<comment type="similarity">
    <text evidence="2">Belongs to the FliM family.</text>
</comment>
<dbReference type="InterPro" id="IPR028976">
    <property type="entry name" value="CheC-like_sf"/>
</dbReference>
<dbReference type="GO" id="GO:0050918">
    <property type="term" value="P:positive chemotaxis"/>
    <property type="evidence" value="ECO:0007669"/>
    <property type="project" value="TreeGrafter"/>
</dbReference>
<dbReference type="RefSeq" id="WP_158336289.1">
    <property type="nucleotide sequence ID" value="NZ_CP033004.1"/>
</dbReference>
<dbReference type="PANTHER" id="PTHR30034">
    <property type="entry name" value="FLAGELLAR MOTOR SWITCH PROTEIN FLIM"/>
    <property type="match status" value="1"/>
</dbReference>
<dbReference type="GO" id="GO:0009425">
    <property type="term" value="C:bacterial-type flagellum basal body"/>
    <property type="evidence" value="ECO:0007669"/>
    <property type="project" value="UniProtKB-SubCell"/>
</dbReference>
<evidence type="ECO:0000256" key="4">
    <source>
        <dbReference type="ARBA" id="ARBA00022500"/>
    </source>
</evidence>
<dbReference type="Pfam" id="PF02154">
    <property type="entry name" value="FliM"/>
    <property type="match status" value="1"/>
</dbReference>
<keyword evidence="5" id="KW-0975">Bacterial flagellum</keyword>
<gene>
    <name evidence="6" type="ORF">D9V73_00365</name>
</gene>
<evidence type="ECO:0000256" key="1">
    <source>
        <dbReference type="ARBA" id="ARBA00004117"/>
    </source>
</evidence>
<evidence type="ECO:0000256" key="2">
    <source>
        <dbReference type="ARBA" id="ARBA00011049"/>
    </source>
</evidence>
<proteinExistence type="inferred from homology"/>
<sequence>MKNNIIFKIGKDYITKKGNKIAIDFVYNSIIDYYTIHQIEKSLKNFFNFFSKKISLFFLDSMNINLDVKLNNIQLARYNSYKEHFVNSRFTNSFQFISHVETGIISFSDDILLSIINILFGGSNLTKVVRSNVNTLTISETNIMKKMLDIIEKAYSFSWKNQHSINFNLSDFQLMTKSDFERTISENNVFLFSLFCMKVGNTVGSFSIGIPFSIIKMFKDKLVNRHVQSNLTIKRKIETMSWPVIYNIKIHLDIKLIGFSLFLSKILTLKIGDIVSIKAPEDVIAYSNNTPVLSGKCKMYKKKYVFFLKSF</sequence>
<dbReference type="SUPFAM" id="SSF101801">
    <property type="entry name" value="Surface presentation of antigens (SPOA)"/>
    <property type="match status" value="1"/>
</dbReference>
<dbReference type="GO" id="GO:0071978">
    <property type="term" value="P:bacterial-type flagellum-dependent swarming motility"/>
    <property type="evidence" value="ECO:0007669"/>
    <property type="project" value="TreeGrafter"/>
</dbReference>
<evidence type="ECO:0000256" key="5">
    <source>
        <dbReference type="ARBA" id="ARBA00023143"/>
    </source>
</evidence>
<dbReference type="PANTHER" id="PTHR30034:SF6">
    <property type="entry name" value="YOP PROTEINS TRANSLOCATION PROTEIN Q"/>
    <property type="match status" value="1"/>
</dbReference>
<dbReference type="Gene3D" id="3.40.1550.10">
    <property type="entry name" value="CheC-like"/>
    <property type="match status" value="1"/>
</dbReference>
<dbReference type="Proteomes" id="UP000298566">
    <property type="component" value="Chromosome"/>
</dbReference>
<dbReference type="InterPro" id="IPR001689">
    <property type="entry name" value="Flag_FliM"/>
</dbReference>
<evidence type="ECO:0000313" key="7">
    <source>
        <dbReference type="Proteomes" id="UP000298566"/>
    </source>
</evidence>